<dbReference type="Proteomes" id="UP000035579">
    <property type="component" value="Chromosome"/>
</dbReference>
<organism evidence="1 3">
    <name type="scientific">Archangium gephyra</name>
    <dbReference type="NCBI Taxonomy" id="48"/>
    <lineage>
        <taxon>Bacteria</taxon>
        <taxon>Pseudomonadati</taxon>
        <taxon>Myxococcota</taxon>
        <taxon>Myxococcia</taxon>
        <taxon>Myxococcales</taxon>
        <taxon>Cystobacterineae</taxon>
        <taxon>Archangiaceae</taxon>
        <taxon>Archangium</taxon>
    </lineage>
</organism>
<evidence type="ECO:0000313" key="2">
    <source>
        <dbReference type="EMBL" id="REG32945.1"/>
    </source>
</evidence>
<dbReference type="SUPFAM" id="SSF55961">
    <property type="entry name" value="Bet v1-like"/>
    <property type="match status" value="1"/>
</dbReference>
<evidence type="ECO:0000313" key="4">
    <source>
        <dbReference type="Proteomes" id="UP000256345"/>
    </source>
</evidence>
<accession>A0AAC8Q3L5</accession>
<dbReference type="EMBL" id="QUMU01000004">
    <property type="protein sequence ID" value="REG32945.1"/>
    <property type="molecule type" value="Genomic_DNA"/>
</dbReference>
<evidence type="ECO:0000313" key="3">
    <source>
        <dbReference type="Proteomes" id="UP000035579"/>
    </source>
</evidence>
<dbReference type="EMBL" id="CP011509">
    <property type="protein sequence ID" value="AKJ00359.1"/>
    <property type="molecule type" value="Genomic_DNA"/>
</dbReference>
<keyword evidence="4" id="KW-1185">Reference proteome</keyword>
<evidence type="ECO:0000313" key="1">
    <source>
        <dbReference type="EMBL" id="AKJ00359.1"/>
    </source>
</evidence>
<sequence>MKEYKASTLIRASPEKIWTILTDGASWPQWDPSCEKIEGRIAPGEKLKAFTKLSPGRAFPVKVSEFVPHQKMTWSGGMPLGLFKGVRTFTLTPRGDQVEFTLHEVFSGPMLALIGGSIPDMSEAFQKFVEGLKRRAEA</sequence>
<dbReference type="RefSeq" id="WP_047855207.1">
    <property type="nucleotide sequence ID" value="NZ_CP011509.1"/>
</dbReference>
<gene>
    <name evidence="1" type="ORF">AA314_01985</name>
    <name evidence="2" type="ORF">ATI61_104235</name>
</gene>
<proteinExistence type="predicted"/>
<dbReference type="KEGG" id="age:AA314_01985"/>
<reference evidence="2 4" key="2">
    <citation type="submission" date="2018-08" db="EMBL/GenBank/DDBJ databases">
        <title>Genomic Encyclopedia of Archaeal and Bacterial Type Strains, Phase II (KMG-II): from individual species to whole genera.</title>
        <authorList>
            <person name="Goeker M."/>
        </authorList>
    </citation>
    <scope>NUCLEOTIDE SEQUENCE [LARGE SCALE GENOMIC DNA]</scope>
    <source>
        <strain evidence="2 4">DSM 2261</strain>
    </source>
</reference>
<protein>
    <submittedName>
        <fullName evidence="2">Uncharacterized protein YndB with AHSA1/START domain</fullName>
    </submittedName>
</protein>
<dbReference type="Gene3D" id="3.30.530.20">
    <property type="match status" value="1"/>
</dbReference>
<dbReference type="InterPro" id="IPR023393">
    <property type="entry name" value="START-like_dom_sf"/>
</dbReference>
<dbReference type="Proteomes" id="UP000256345">
    <property type="component" value="Unassembled WGS sequence"/>
</dbReference>
<reference evidence="1 3" key="1">
    <citation type="submission" date="2015-05" db="EMBL/GenBank/DDBJ databases">
        <title>Genome assembly of Archangium gephyra DSM 2261.</title>
        <authorList>
            <person name="Sharma G."/>
            <person name="Subramanian S."/>
        </authorList>
    </citation>
    <scope>NUCLEOTIDE SEQUENCE [LARGE SCALE GENOMIC DNA]</scope>
    <source>
        <strain evidence="1 3">DSM 2261</strain>
    </source>
</reference>
<name>A0AAC8Q3L5_9BACT</name>
<dbReference type="InterPro" id="IPR019587">
    <property type="entry name" value="Polyketide_cyclase/dehydratase"/>
</dbReference>
<dbReference type="AlphaFoldDB" id="A0AAC8Q3L5"/>
<dbReference type="Pfam" id="PF10604">
    <property type="entry name" value="Polyketide_cyc2"/>
    <property type="match status" value="1"/>
</dbReference>
<dbReference type="CDD" id="cd07822">
    <property type="entry name" value="SRPBCC_4"/>
    <property type="match status" value="1"/>
</dbReference>